<name>A0ABQ7IBR8_9HELO</name>
<dbReference type="Proteomes" id="UP000783213">
    <property type="component" value="Unassembled WGS sequence"/>
</dbReference>
<dbReference type="EMBL" id="RCSX01000028">
    <property type="protein sequence ID" value="KAF7919127.1"/>
    <property type="molecule type" value="Genomic_DNA"/>
</dbReference>
<proteinExistence type="predicted"/>
<dbReference type="GeneID" id="62236218"/>
<protein>
    <submittedName>
        <fullName evidence="1">Uncharacterized protein</fullName>
    </submittedName>
</protein>
<comment type="caution">
    <text evidence="1">The sequence shown here is derived from an EMBL/GenBank/DDBJ whole genome shotgun (WGS) entry which is preliminary data.</text>
</comment>
<accession>A0ABQ7IBR8</accession>
<gene>
    <name evidence="1" type="ORF">EAE98_009447</name>
</gene>
<dbReference type="RefSeq" id="XP_038806541.1">
    <property type="nucleotide sequence ID" value="XM_038957068.1"/>
</dbReference>
<organism evidence="1 2">
    <name type="scientific">Botrytis deweyae</name>
    <dbReference type="NCBI Taxonomy" id="2478750"/>
    <lineage>
        <taxon>Eukaryota</taxon>
        <taxon>Fungi</taxon>
        <taxon>Dikarya</taxon>
        <taxon>Ascomycota</taxon>
        <taxon>Pezizomycotina</taxon>
        <taxon>Leotiomycetes</taxon>
        <taxon>Helotiales</taxon>
        <taxon>Sclerotiniaceae</taxon>
        <taxon>Botrytis</taxon>
    </lineage>
</organism>
<reference evidence="1 2" key="1">
    <citation type="journal article" date="2020" name="Genome Biol. Evol.">
        <title>Comparative genomics of Sclerotiniaceae.</title>
        <authorList>
            <person name="Valero Jimenez C.A."/>
            <person name="Steentjes M."/>
            <person name="Scholten O.E."/>
            <person name="Van Kan J.A.L."/>
        </authorList>
    </citation>
    <scope>NUCLEOTIDE SEQUENCE [LARGE SCALE GENOMIC DNA]</scope>
    <source>
        <strain evidence="1 2">B1</strain>
    </source>
</reference>
<evidence type="ECO:0000313" key="1">
    <source>
        <dbReference type="EMBL" id="KAF7919127.1"/>
    </source>
</evidence>
<keyword evidence="2" id="KW-1185">Reference proteome</keyword>
<evidence type="ECO:0000313" key="2">
    <source>
        <dbReference type="Proteomes" id="UP000783213"/>
    </source>
</evidence>
<sequence>MAFSKDVIDRFLSGDLGALGLSGPSESLPRLDDDQMKQFTSGDYGALGLPAPSSLPSPEKVRKEAKERSTEVLSHWNRLRQILERHEDVI</sequence>